<evidence type="ECO:0000259" key="4">
    <source>
        <dbReference type="PROSITE" id="PS50977"/>
    </source>
</evidence>
<keyword evidence="3" id="KW-0812">Transmembrane</keyword>
<evidence type="ECO:0000256" key="2">
    <source>
        <dbReference type="PROSITE-ProRule" id="PRU00335"/>
    </source>
</evidence>
<evidence type="ECO:0000313" key="6">
    <source>
        <dbReference type="Proteomes" id="UP000295773"/>
    </source>
</evidence>
<gene>
    <name evidence="5" type="ORF">EDD61_13121</name>
</gene>
<dbReference type="AlphaFoldDB" id="A0A4V2VIP1"/>
<keyword evidence="6" id="KW-1185">Reference proteome</keyword>
<evidence type="ECO:0000256" key="3">
    <source>
        <dbReference type="SAM" id="Phobius"/>
    </source>
</evidence>
<protein>
    <submittedName>
        <fullName evidence="5">TetR family transcriptional regulator</fullName>
    </submittedName>
</protein>
<dbReference type="EMBL" id="SMBP01000031">
    <property type="protein sequence ID" value="TCU52855.1"/>
    <property type="molecule type" value="Genomic_DNA"/>
</dbReference>
<evidence type="ECO:0000313" key="5">
    <source>
        <dbReference type="EMBL" id="TCU52855.1"/>
    </source>
</evidence>
<dbReference type="SUPFAM" id="SSF46689">
    <property type="entry name" value="Homeodomain-like"/>
    <property type="match status" value="1"/>
</dbReference>
<organism evidence="5 6">
    <name type="scientific">Longicatena caecimuris</name>
    <dbReference type="NCBI Taxonomy" id="1796635"/>
    <lineage>
        <taxon>Bacteria</taxon>
        <taxon>Bacillati</taxon>
        <taxon>Bacillota</taxon>
        <taxon>Erysipelotrichia</taxon>
        <taxon>Erysipelotrichales</taxon>
        <taxon>Erysipelotrichaceae</taxon>
        <taxon>Longicatena</taxon>
    </lineage>
</organism>
<dbReference type="PRINTS" id="PR00455">
    <property type="entry name" value="HTHTETR"/>
</dbReference>
<keyword evidence="3" id="KW-1133">Transmembrane helix</keyword>
<dbReference type="PROSITE" id="PS50977">
    <property type="entry name" value="HTH_TETR_2"/>
    <property type="match status" value="1"/>
</dbReference>
<dbReference type="Pfam" id="PF00440">
    <property type="entry name" value="TetR_N"/>
    <property type="match status" value="1"/>
</dbReference>
<dbReference type="GO" id="GO:0003677">
    <property type="term" value="F:DNA binding"/>
    <property type="evidence" value="ECO:0007669"/>
    <property type="project" value="UniProtKB-UniRule"/>
</dbReference>
<dbReference type="PANTHER" id="PTHR43479">
    <property type="entry name" value="ACREF/ENVCD OPERON REPRESSOR-RELATED"/>
    <property type="match status" value="1"/>
</dbReference>
<comment type="caution">
    <text evidence="5">The sequence shown here is derived from an EMBL/GenBank/DDBJ whole genome shotgun (WGS) entry which is preliminary data.</text>
</comment>
<dbReference type="Gene3D" id="1.10.357.10">
    <property type="entry name" value="Tetracycline Repressor, domain 2"/>
    <property type="match status" value="1"/>
</dbReference>
<sequence>MEELNKRSRIQNAAVALFSEQGVEATSVNDIVRRANVAKGTFYIYYKDKKELISQILTEKHGKALNDLMNASYEKSRQGMMDWRHAFANELISFYRHNPKILKMIQKNITSIFDCDKHREQVLAHIEKLDAFLQCFHQEKESRKDAMNRFMLMMEMIGVISFHAIFYEQPDTMDSVEPVLLKMIERMYL</sequence>
<dbReference type="Proteomes" id="UP000295773">
    <property type="component" value="Unassembled WGS sequence"/>
</dbReference>
<dbReference type="GeneID" id="73795085"/>
<dbReference type="InterPro" id="IPR050624">
    <property type="entry name" value="HTH-type_Tx_Regulator"/>
</dbReference>
<dbReference type="PANTHER" id="PTHR43479:SF11">
    <property type="entry name" value="ACREF_ENVCD OPERON REPRESSOR-RELATED"/>
    <property type="match status" value="1"/>
</dbReference>
<feature type="domain" description="HTH tetR-type" evidence="4">
    <location>
        <begin position="4"/>
        <end position="64"/>
    </location>
</feature>
<dbReference type="InterPro" id="IPR009057">
    <property type="entry name" value="Homeodomain-like_sf"/>
</dbReference>
<feature type="transmembrane region" description="Helical" evidence="3">
    <location>
        <begin position="150"/>
        <end position="167"/>
    </location>
</feature>
<dbReference type="RefSeq" id="WP_008689320.1">
    <property type="nucleotide sequence ID" value="NZ_AP024510.1"/>
</dbReference>
<feature type="DNA-binding region" description="H-T-H motif" evidence="2">
    <location>
        <begin position="27"/>
        <end position="46"/>
    </location>
</feature>
<reference evidence="5 6" key="1">
    <citation type="submission" date="2019-03" db="EMBL/GenBank/DDBJ databases">
        <title>Genomic Encyclopedia of Type Strains, Phase IV (KMG-IV): sequencing the most valuable type-strain genomes for metagenomic binning, comparative biology and taxonomic classification.</title>
        <authorList>
            <person name="Goeker M."/>
        </authorList>
    </citation>
    <scope>NUCLEOTIDE SEQUENCE [LARGE SCALE GENOMIC DNA]</scope>
    <source>
        <strain evidence="5 6">DSM 29481</strain>
    </source>
</reference>
<name>A0A4V2VIP1_9FIRM</name>
<keyword evidence="3" id="KW-0472">Membrane</keyword>
<evidence type="ECO:0000256" key="1">
    <source>
        <dbReference type="ARBA" id="ARBA00023125"/>
    </source>
</evidence>
<accession>A0A4V2VIP1</accession>
<dbReference type="InterPro" id="IPR001647">
    <property type="entry name" value="HTH_TetR"/>
</dbReference>
<keyword evidence="1 2" id="KW-0238">DNA-binding</keyword>
<proteinExistence type="predicted"/>